<keyword evidence="3" id="KW-0238">DNA-binding</keyword>
<dbReference type="EMBL" id="JH795856">
    <property type="protein sequence ID" value="EJU05245.1"/>
    <property type="molecule type" value="Genomic_DNA"/>
</dbReference>
<evidence type="ECO:0000313" key="9">
    <source>
        <dbReference type="EMBL" id="EJU05245.1"/>
    </source>
</evidence>
<sequence>MDELIKSCLREIAFDGDYGKLRVQSRVLVVLTNFCCDASRLKTFIEKFYCGNSKTRQNVDDGFRALVWTYIVQHPSVRVGFRPPSVTEDVFIADDIDRSRSKATRRQRYVNQGNRLAHEEGTSLPGLISLRPEEVEDSNLDQLLEKYGQDLRVAVDPEHCFQAITGSTLTPAKLTPMTYSTLQLVARARDKGITFVELSRITGYAAGAVFYLIKVLESAGLVKKFASISGTGIQMAVHIHFWLHHPDWQRIRAEEARDDVDRVSKLEPSGGDDMSVDDGTQQGLDEDIQDSSNLKFDPLDDRHLSRPDLIINRVNKLLEHSKNYCHKQFDVLLRIGLLNPTKVQRKRFSKIINAAVSQGLLERFHVPSRVERPGAPATARVLRLVPGEKRNLKYTAADETSGDADASADADEKEAEAHGQATHQSTRYLATLSLQRNLLNVVNAAGMQGITYVGIIRELGFSEQRMCEGQLQKLSKKANVLPHLSDLGIVLLTETIGRKRQLRLYTTHNFAILLKEEGFEDPDDDHPQEDLQYSGGFLVRSSGDFYRDDAELQKIVDHYDPKRFSDKYIRVIRPPRPGQPEKNRNPIGADGKPKKGRPRKYPEGESRASMARKRKLEEAAAAEITLPPKRQRTSRKSLVSVTPAEPSETGTESVLPESIQAPPVAPKERKKPGRKPKPKPERPTISSIETRPPVSPGSLDQGGLVGGVFATARRPHTRRWRSYEDETTASPSKRHVPAGGISAADLAPLLQLLPPLGPVIDQAGEEANSVDDISPLRTMEAEDLHSLTQTAPTSQDGKVLESPASRRRESAGNPKRLSVSYARRAQDIVEVLKRNHGVLHSGLPLQQAHKEYLTELESSGIRPAGSATTLDRRTISAVIDLLVHNKEVKVLTTDSGAYGQQNRVLKMLYLPDTPMEVVDRYRRSMEKQLKIFSMRKVPPTPLRMEYSEVGRQEKRTLRAQNELPEASSISDDIEVADSNYTIAGLSPIEVRHHILENEPHTVAQLYGLIPGIIWRARELYLFSLHHISVGPAEIDCVVSKPQRIVETKFFQSELPVATWCTLIPVNRYSAALEAYLHTTEGQESSLRNAPERIKRICGSYAVRGAKKLCKVLEILTALRMIQPLEVAERQKSEITCEPHSGYPATFCRRELGPLTTLPSYWQFCNQVPVYDYTQDPAPLLGVHGAGTMEECIDFWNNLEGISNDRQPVGLREDSKPPSFESSLHLQHEFLRRFKLPAGWRQMYRLSAYQQSCIRIMADEILTGSLQPELGIGWLQEISYALAAPVDAVQTYFEQIRRSRLARLNEKKLEHEQNLRRANLGESDSAKVLANKARQTKEILDNSWQALVKQTVETLVPGTFDLNAPELLQVKKNWHLRGGGMNVDNARDRIISAITGTAMPGIKKMQRRYYQPDRHGQLRDVPHCSLCESNLESIKSLVAQQEAEHQAYMSQQEDKRTVTQPRRRYTWTPEYDELALDAEAVIRARCAPEQQPAIHLLTQLFPRLSSNSVRTHALNLRKVRPGGDLYAAQLQAAWNALRLQPHADVPDPLPESLTHFPLEKHVAYLRAHLDKSKLGAALIDEALPPTDNMVYDLPNDMLYIETHWDVVTPKDTVKEWDFMWNTTTDEIRERNMHHEAFMRPRVAEDPLPPLSELNLTHRAETAVKMTVTPSEQDYEYEKATKMLELLGQIPVAVAYDNLKRDGVIKATAERKNASGRAMMVSDLQEEELEGQFDWRLFRDADLLERDLTHLELEPWSVMASDGRTAGILDLISSDLVELTVDTSSATALDIEIGSSSRGMITDEHLENNIYVIAKDKAPVLPSLGRASIMLEKQVADSRHAADNIRCSIGRGGVSNCPQCMNENFPRYLHNLGEPMRMQLCHLRQALREAGGAGLSVEDLQAFCFRSDSSFVHLRRALWDWCQGQVPIIACVGYDTGRIIAAEFLHEWCLQTSQLPFDMVLPRRWLHPSGKRDEALWQMSLRYVMGWIMTRTTISEAILRQRSSVLFDRLEMSSLLQYLVDEKFAVRRTAMQESTPVLIGFSTNEEEAVWHWDMGPVPWYLIH</sequence>
<dbReference type="InterPro" id="IPR046488">
    <property type="entry name" value="Sfc3/Tfc3_C"/>
</dbReference>
<evidence type="ECO:0000256" key="6">
    <source>
        <dbReference type="SAM" id="MobiDB-lite"/>
    </source>
</evidence>
<feature type="region of interest" description="Disordered" evidence="6">
    <location>
        <begin position="259"/>
        <end position="284"/>
    </location>
</feature>
<evidence type="ECO:0000256" key="1">
    <source>
        <dbReference type="ARBA" id="ARBA00004123"/>
    </source>
</evidence>
<feature type="region of interest" description="Disordered" evidence="6">
    <location>
        <begin position="567"/>
        <end position="737"/>
    </location>
</feature>
<dbReference type="OrthoDB" id="68020at2759"/>
<feature type="domain" description="Transcription factor tau subunit sfc3/Tfc3 C-terminal" evidence="8">
    <location>
        <begin position="1461"/>
        <end position="1779"/>
    </location>
</feature>
<keyword evidence="2" id="KW-0597">Phosphoprotein</keyword>
<name>M5GA89_DACPD</name>
<gene>
    <name evidence="9" type="ORF">DACRYDRAFT_113419</name>
</gene>
<dbReference type="InterPro" id="IPR036390">
    <property type="entry name" value="WH_DNA-bd_sf"/>
</dbReference>
<dbReference type="Pfam" id="PF20222">
    <property type="entry name" value="DUF6581"/>
    <property type="match status" value="1"/>
</dbReference>
<dbReference type="Proteomes" id="UP000030653">
    <property type="component" value="Unassembled WGS sequence"/>
</dbReference>
<dbReference type="PANTHER" id="PTHR15180:SF1">
    <property type="entry name" value="GENERAL TRANSCRIPTION FACTOR 3C POLYPEPTIDE 1"/>
    <property type="match status" value="1"/>
</dbReference>
<comment type="subcellular location">
    <subcellularLocation>
        <location evidence="1">Nucleus</location>
    </subcellularLocation>
</comment>
<feature type="compositionally biased region" description="Acidic residues" evidence="6">
    <location>
        <begin position="400"/>
        <end position="414"/>
    </location>
</feature>
<evidence type="ECO:0000259" key="8">
    <source>
        <dbReference type="Pfam" id="PF20222"/>
    </source>
</evidence>
<proteinExistence type="predicted"/>
<dbReference type="SUPFAM" id="SSF46785">
    <property type="entry name" value="Winged helix' DNA-binding domain"/>
    <property type="match status" value="1"/>
</dbReference>
<evidence type="ECO:0000259" key="7">
    <source>
        <dbReference type="Pfam" id="PF04182"/>
    </source>
</evidence>
<keyword evidence="5" id="KW-0539">Nucleus</keyword>
<dbReference type="GO" id="GO:0042791">
    <property type="term" value="P:5S class rRNA transcription by RNA polymerase III"/>
    <property type="evidence" value="ECO:0007669"/>
    <property type="project" value="TreeGrafter"/>
</dbReference>
<keyword evidence="10" id="KW-1185">Reference proteome</keyword>
<accession>M5GA89</accession>
<keyword evidence="4" id="KW-0804">Transcription</keyword>
<dbReference type="InterPro" id="IPR036388">
    <property type="entry name" value="WH-like_DNA-bd_sf"/>
</dbReference>
<dbReference type="GO" id="GO:0003677">
    <property type="term" value="F:DNA binding"/>
    <property type="evidence" value="ECO:0007669"/>
    <property type="project" value="UniProtKB-KW"/>
</dbReference>
<dbReference type="STRING" id="1858805.M5GA89"/>
<feature type="compositionally biased region" description="Polar residues" evidence="6">
    <location>
        <begin position="786"/>
        <end position="796"/>
    </location>
</feature>
<evidence type="ECO:0000313" key="10">
    <source>
        <dbReference type="Proteomes" id="UP000030653"/>
    </source>
</evidence>
<feature type="region of interest" description="Disordered" evidence="6">
    <location>
        <begin position="393"/>
        <end position="422"/>
    </location>
</feature>
<reference evidence="9 10" key="1">
    <citation type="journal article" date="2012" name="Science">
        <title>The Paleozoic origin of enzymatic lignin decomposition reconstructed from 31 fungal genomes.</title>
        <authorList>
            <person name="Floudas D."/>
            <person name="Binder M."/>
            <person name="Riley R."/>
            <person name="Barry K."/>
            <person name="Blanchette R.A."/>
            <person name="Henrissat B."/>
            <person name="Martinez A.T."/>
            <person name="Otillar R."/>
            <person name="Spatafora J.W."/>
            <person name="Yadav J.S."/>
            <person name="Aerts A."/>
            <person name="Benoit I."/>
            <person name="Boyd A."/>
            <person name="Carlson A."/>
            <person name="Copeland A."/>
            <person name="Coutinho P.M."/>
            <person name="de Vries R.P."/>
            <person name="Ferreira P."/>
            <person name="Findley K."/>
            <person name="Foster B."/>
            <person name="Gaskell J."/>
            <person name="Glotzer D."/>
            <person name="Gorecki P."/>
            <person name="Heitman J."/>
            <person name="Hesse C."/>
            <person name="Hori C."/>
            <person name="Igarashi K."/>
            <person name="Jurgens J.A."/>
            <person name="Kallen N."/>
            <person name="Kersten P."/>
            <person name="Kohler A."/>
            <person name="Kuees U."/>
            <person name="Kumar T.K.A."/>
            <person name="Kuo A."/>
            <person name="LaButti K."/>
            <person name="Larrondo L.F."/>
            <person name="Lindquist E."/>
            <person name="Ling A."/>
            <person name="Lombard V."/>
            <person name="Lucas S."/>
            <person name="Lundell T."/>
            <person name="Martin R."/>
            <person name="McLaughlin D.J."/>
            <person name="Morgenstern I."/>
            <person name="Morin E."/>
            <person name="Murat C."/>
            <person name="Nagy L.G."/>
            <person name="Nolan M."/>
            <person name="Ohm R.A."/>
            <person name="Patyshakuliyeva A."/>
            <person name="Rokas A."/>
            <person name="Ruiz-Duenas F.J."/>
            <person name="Sabat G."/>
            <person name="Salamov A."/>
            <person name="Samejima M."/>
            <person name="Schmutz J."/>
            <person name="Slot J.C."/>
            <person name="St John F."/>
            <person name="Stenlid J."/>
            <person name="Sun H."/>
            <person name="Sun S."/>
            <person name="Syed K."/>
            <person name="Tsang A."/>
            <person name="Wiebenga A."/>
            <person name="Young D."/>
            <person name="Pisabarro A."/>
            <person name="Eastwood D.C."/>
            <person name="Martin F."/>
            <person name="Cullen D."/>
            <person name="Grigoriev I.V."/>
            <person name="Hibbett D.S."/>
        </authorList>
    </citation>
    <scope>NUCLEOTIDE SEQUENCE [LARGE SCALE GENOMIC DNA]</scope>
    <source>
        <strain evidence="9 10">DJM-731 SS1</strain>
    </source>
</reference>
<dbReference type="InterPro" id="IPR044210">
    <property type="entry name" value="Tfc3-like"/>
</dbReference>
<feature type="region of interest" description="Disordered" evidence="6">
    <location>
        <begin position="786"/>
        <end position="817"/>
    </location>
</feature>
<dbReference type="OMA" id="CAFVWSL"/>
<dbReference type="Pfam" id="PF04182">
    <property type="entry name" value="B-block_TFIIIC"/>
    <property type="match status" value="1"/>
</dbReference>
<evidence type="ECO:0000256" key="5">
    <source>
        <dbReference type="ARBA" id="ARBA00023242"/>
    </source>
</evidence>
<dbReference type="GeneID" id="63684689"/>
<dbReference type="CDD" id="cd16169">
    <property type="entry name" value="Tau138_eWH"/>
    <property type="match status" value="1"/>
</dbReference>
<dbReference type="HOGENOM" id="CLU_000498_0_0_1"/>
<dbReference type="InterPro" id="IPR007309">
    <property type="entry name" value="TFIIIC_Bblock-bd"/>
</dbReference>
<dbReference type="GO" id="GO:0000127">
    <property type="term" value="C:transcription factor TFIIIC complex"/>
    <property type="evidence" value="ECO:0007669"/>
    <property type="project" value="InterPro"/>
</dbReference>
<dbReference type="Gene3D" id="1.10.10.10">
    <property type="entry name" value="Winged helix-like DNA-binding domain superfamily/Winged helix DNA-binding domain"/>
    <property type="match status" value="1"/>
</dbReference>
<dbReference type="RefSeq" id="XP_040632139.1">
    <property type="nucleotide sequence ID" value="XM_040769627.1"/>
</dbReference>
<dbReference type="GO" id="GO:0005634">
    <property type="term" value="C:nucleus"/>
    <property type="evidence" value="ECO:0007669"/>
    <property type="project" value="UniProtKB-SubCell"/>
</dbReference>
<feature type="domain" description="B-block binding subunit of TFIIIC" evidence="7">
    <location>
        <begin position="176"/>
        <end position="228"/>
    </location>
</feature>
<dbReference type="InterPro" id="IPR035625">
    <property type="entry name" value="Tfc3-like_eWH"/>
</dbReference>
<evidence type="ECO:0000256" key="3">
    <source>
        <dbReference type="ARBA" id="ARBA00023125"/>
    </source>
</evidence>
<dbReference type="GO" id="GO:0006384">
    <property type="term" value="P:transcription initiation at RNA polymerase III promoter"/>
    <property type="evidence" value="ECO:0007669"/>
    <property type="project" value="InterPro"/>
</dbReference>
<dbReference type="PANTHER" id="PTHR15180">
    <property type="entry name" value="GENERAL TRANSCRIPTION FACTOR 3C POLYPEPTIDE 1"/>
    <property type="match status" value="1"/>
</dbReference>
<evidence type="ECO:0000256" key="4">
    <source>
        <dbReference type="ARBA" id="ARBA00023163"/>
    </source>
</evidence>
<protein>
    <submittedName>
        <fullName evidence="9">Uncharacterized protein</fullName>
    </submittedName>
</protein>
<evidence type="ECO:0000256" key="2">
    <source>
        <dbReference type="ARBA" id="ARBA00022553"/>
    </source>
</evidence>
<organism evidence="9 10">
    <name type="scientific">Dacryopinax primogenitus (strain DJM 731)</name>
    <name type="common">Brown rot fungus</name>
    <dbReference type="NCBI Taxonomy" id="1858805"/>
    <lineage>
        <taxon>Eukaryota</taxon>
        <taxon>Fungi</taxon>
        <taxon>Dikarya</taxon>
        <taxon>Basidiomycota</taxon>
        <taxon>Agaricomycotina</taxon>
        <taxon>Dacrymycetes</taxon>
        <taxon>Dacrymycetales</taxon>
        <taxon>Dacrymycetaceae</taxon>
        <taxon>Dacryopinax</taxon>
    </lineage>
</organism>
<feature type="compositionally biased region" description="Basic residues" evidence="6">
    <location>
        <begin position="668"/>
        <end position="677"/>
    </location>
</feature>